<evidence type="ECO:0000256" key="8">
    <source>
        <dbReference type="ARBA" id="ARBA00023004"/>
    </source>
</evidence>
<dbReference type="SUPFAM" id="SSF50331">
    <property type="entry name" value="MOP-like"/>
    <property type="match status" value="1"/>
</dbReference>
<dbReference type="OrthoDB" id="9809450at2"/>
<keyword evidence="2" id="KW-1003">Cell membrane</keyword>
<keyword evidence="5" id="KW-0547">Nucleotide-binding</keyword>
<dbReference type="FunFam" id="3.40.50.300:FF:000425">
    <property type="entry name" value="Probable ABC transporter, ATP-binding subunit"/>
    <property type="match status" value="1"/>
</dbReference>
<dbReference type="Gene3D" id="2.40.50.100">
    <property type="match status" value="1"/>
</dbReference>
<dbReference type="GO" id="GO:0015408">
    <property type="term" value="F:ABC-type ferric iron transporter activity"/>
    <property type="evidence" value="ECO:0007669"/>
    <property type="project" value="InterPro"/>
</dbReference>
<protein>
    <submittedName>
        <fullName evidence="12">Iron(III) transport system ATP-binding protein</fullName>
    </submittedName>
</protein>
<dbReference type="PANTHER" id="PTHR42781">
    <property type="entry name" value="SPERMIDINE/PUTRESCINE IMPORT ATP-BINDING PROTEIN POTA"/>
    <property type="match status" value="1"/>
</dbReference>
<keyword evidence="7" id="KW-1278">Translocase</keyword>
<dbReference type="Proteomes" id="UP000199053">
    <property type="component" value="Unassembled WGS sequence"/>
</dbReference>
<evidence type="ECO:0000256" key="9">
    <source>
        <dbReference type="ARBA" id="ARBA00023065"/>
    </source>
</evidence>
<keyword evidence="10" id="KW-0472">Membrane</keyword>
<keyword evidence="8" id="KW-0408">Iron</keyword>
<keyword evidence="3" id="KW-0410">Iron transport</keyword>
<evidence type="ECO:0000256" key="2">
    <source>
        <dbReference type="ARBA" id="ARBA00022475"/>
    </source>
</evidence>
<dbReference type="GO" id="GO:0043190">
    <property type="term" value="C:ATP-binding cassette (ABC) transporter complex"/>
    <property type="evidence" value="ECO:0007669"/>
    <property type="project" value="InterPro"/>
</dbReference>
<dbReference type="InterPro" id="IPR013611">
    <property type="entry name" value="Transp-assoc_OB_typ2"/>
</dbReference>
<dbReference type="PANTHER" id="PTHR42781:SF1">
    <property type="entry name" value="THIAMINE IMPORT ATP-BINDING PROTEIN THIQ"/>
    <property type="match status" value="1"/>
</dbReference>
<dbReference type="Gene3D" id="3.40.50.300">
    <property type="entry name" value="P-loop containing nucleotide triphosphate hydrolases"/>
    <property type="match status" value="1"/>
</dbReference>
<feature type="domain" description="ABC transporter" evidence="11">
    <location>
        <begin position="5"/>
        <end position="236"/>
    </location>
</feature>
<gene>
    <name evidence="12" type="ORF">SAMN05660337_2532</name>
</gene>
<dbReference type="PROSITE" id="PS50893">
    <property type="entry name" value="ABC_TRANSPORTER_2"/>
    <property type="match status" value="1"/>
</dbReference>
<evidence type="ECO:0000313" key="12">
    <source>
        <dbReference type="EMBL" id="SDL22848.1"/>
    </source>
</evidence>
<dbReference type="STRING" id="246191.SAMN05660337_2532"/>
<organism evidence="12 13">
    <name type="scientific">Maridesulfovibrio ferrireducens</name>
    <dbReference type="NCBI Taxonomy" id="246191"/>
    <lineage>
        <taxon>Bacteria</taxon>
        <taxon>Pseudomonadati</taxon>
        <taxon>Thermodesulfobacteriota</taxon>
        <taxon>Desulfovibrionia</taxon>
        <taxon>Desulfovibrionales</taxon>
        <taxon>Desulfovibrionaceae</taxon>
        <taxon>Maridesulfovibrio</taxon>
    </lineage>
</organism>
<proteinExistence type="predicted"/>
<evidence type="ECO:0000256" key="10">
    <source>
        <dbReference type="ARBA" id="ARBA00023136"/>
    </source>
</evidence>
<name>A0A1G9IC63_9BACT</name>
<sequence length="350" mass="38445">MPELLKVNEIDKFYDNFHAVKNVSFTLEQGEIGCLLGPSGCGKTTLLRSIAGFEDIAAGSISIAERQVAGNKTVPPEKRSIGMVFQDYALFPHLTVKENIAFGIDSLLKKEQGNRIEELLQTVELLGEGDKYPHELSGGQQQRVALARALAPEPKLLLMDEPFSNLDVALRETLSTEIRKILKDRSITALMVTHNQNEAFAMADKVGILSSGTMQQWDTPHAVYHRPVNPVVASFVGEGMFIKGEVTSQSTVECALGTLSGELPQEYSPNSKVNLLIRPEDVVHHDDSPYGANIISKTFRGPTILYTLELDSGEQILSLVPSHHQHAIGQRIGIYQEVEDLVVFPADSCL</sequence>
<dbReference type="GO" id="GO:0005524">
    <property type="term" value="F:ATP binding"/>
    <property type="evidence" value="ECO:0007669"/>
    <property type="project" value="UniProtKB-KW"/>
</dbReference>
<evidence type="ECO:0000256" key="5">
    <source>
        <dbReference type="ARBA" id="ARBA00022741"/>
    </source>
</evidence>
<dbReference type="AlphaFoldDB" id="A0A1G9IC63"/>
<dbReference type="InterPro" id="IPR027417">
    <property type="entry name" value="P-loop_NTPase"/>
</dbReference>
<dbReference type="InterPro" id="IPR017871">
    <property type="entry name" value="ABC_transporter-like_CS"/>
</dbReference>
<dbReference type="Pfam" id="PF00005">
    <property type="entry name" value="ABC_tran"/>
    <property type="match status" value="1"/>
</dbReference>
<keyword evidence="1" id="KW-0813">Transport</keyword>
<dbReference type="Pfam" id="PF08402">
    <property type="entry name" value="TOBE_2"/>
    <property type="match status" value="1"/>
</dbReference>
<evidence type="ECO:0000313" key="13">
    <source>
        <dbReference type="Proteomes" id="UP000199053"/>
    </source>
</evidence>
<evidence type="ECO:0000259" key="11">
    <source>
        <dbReference type="PROSITE" id="PS50893"/>
    </source>
</evidence>
<keyword evidence="13" id="KW-1185">Reference proteome</keyword>
<keyword evidence="9" id="KW-0406">Ion transport</keyword>
<accession>A0A1G9IC63</accession>
<dbReference type="GO" id="GO:0016887">
    <property type="term" value="F:ATP hydrolysis activity"/>
    <property type="evidence" value="ECO:0007669"/>
    <property type="project" value="InterPro"/>
</dbReference>
<dbReference type="GO" id="GO:0015697">
    <property type="term" value="P:quaternary ammonium group transport"/>
    <property type="evidence" value="ECO:0007669"/>
    <property type="project" value="UniProtKB-ARBA"/>
</dbReference>
<keyword evidence="6 12" id="KW-0067">ATP-binding</keyword>
<evidence type="ECO:0000256" key="1">
    <source>
        <dbReference type="ARBA" id="ARBA00022448"/>
    </source>
</evidence>
<keyword evidence="4" id="KW-0997">Cell inner membrane</keyword>
<dbReference type="InterPro" id="IPR050093">
    <property type="entry name" value="ABC_SmlMolc_Importer"/>
</dbReference>
<dbReference type="InterPro" id="IPR003439">
    <property type="entry name" value="ABC_transporter-like_ATP-bd"/>
</dbReference>
<dbReference type="PROSITE" id="PS00211">
    <property type="entry name" value="ABC_TRANSPORTER_1"/>
    <property type="match status" value="1"/>
</dbReference>
<dbReference type="InterPro" id="IPR015853">
    <property type="entry name" value="ABC_transpr_FbpC"/>
</dbReference>
<evidence type="ECO:0000256" key="3">
    <source>
        <dbReference type="ARBA" id="ARBA00022496"/>
    </source>
</evidence>
<evidence type="ECO:0000256" key="7">
    <source>
        <dbReference type="ARBA" id="ARBA00022967"/>
    </source>
</evidence>
<dbReference type="SMART" id="SM00382">
    <property type="entry name" value="AAA"/>
    <property type="match status" value="1"/>
</dbReference>
<evidence type="ECO:0000256" key="4">
    <source>
        <dbReference type="ARBA" id="ARBA00022519"/>
    </source>
</evidence>
<dbReference type="SUPFAM" id="SSF52540">
    <property type="entry name" value="P-loop containing nucleoside triphosphate hydrolases"/>
    <property type="match status" value="1"/>
</dbReference>
<dbReference type="RefSeq" id="WP_092161592.1">
    <property type="nucleotide sequence ID" value="NZ_FNGA01000003.1"/>
</dbReference>
<dbReference type="EMBL" id="FNGA01000003">
    <property type="protein sequence ID" value="SDL22848.1"/>
    <property type="molecule type" value="Genomic_DNA"/>
</dbReference>
<dbReference type="InterPro" id="IPR008995">
    <property type="entry name" value="Mo/tungstate-bd_C_term_dom"/>
</dbReference>
<dbReference type="InterPro" id="IPR003593">
    <property type="entry name" value="AAA+_ATPase"/>
</dbReference>
<reference evidence="13" key="1">
    <citation type="submission" date="2016-10" db="EMBL/GenBank/DDBJ databases">
        <authorList>
            <person name="Varghese N."/>
            <person name="Submissions S."/>
        </authorList>
    </citation>
    <scope>NUCLEOTIDE SEQUENCE [LARGE SCALE GENOMIC DNA]</scope>
    <source>
        <strain evidence="13">DSM 16995</strain>
    </source>
</reference>
<evidence type="ECO:0000256" key="6">
    <source>
        <dbReference type="ARBA" id="ARBA00022840"/>
    </source>
</evidence>
<dbReference type="CDD" id="cd03259">
    <property type="entry name" value="ABC_Carb_Solutes_like"/>
    <property type="match status" value="1"/>
</dbReference>